<evidence type="ECO:0000256" key="7">
    <source>
        <dbReference type="RuleBase" id="RU362079"/>
    </source>
</evidence>
<dbReference type="RefSeq" id="WP_072614212.1">
    <property type="nucleotide sequence ID" value="NZ_AP017935.1"/>
</dbReference>
<evidence type="ECO:0000313" key="12">
    <source>
        <dbReference type="Proteomes" id="UP000239237"/>
    </source>
</evidence>
<evidence type="ECO:0000256" key="6">
    <source>
        <dbReference type="ARBA" id="ARBA00037702"/>
    </source>
</evidence>
<dbReference type="Proteomes" id="UP000239237">
    <property type="component" value="Unassembled WGS sequence"/>
</dbReference>
<dbReference type="EMBL" id="OKQU01000003">
    <property type="protein sequence ID" value="SPE09529.1"/>
    <property type="molecule type" value="Genomic_DNA"/>
</dbReference>
<accession>A0A2N9KGE7</accession>
<name>A0A2N9KGE7_9LACO</name>
<dbReference type="InterPro" id="IPR043133">
    <property type="entry name" value="GTP-CH-I_C/QueF"/>
</dbReference>
<dbReference type="GO" id="GO:0004150">
    <property type="term" value="F:dihydroneopterin aldolase activity"/>
    <property type="evidence" value="ECO:0007669"/>
    <property type="project" value="UniProtKB-UniRule"/>
</dbReference>
<dbReference type="SUPFAM" id="SSF55620">
    <property type="entry name" value="Tetrahydrobiopterin biosynthesis enzymes-like"/>
    <property type="match status" value="1"/>
</dbReference>
<dbReference type="GO" id="GO:0046654">
    <property type="term" value="P:tetrahydrofolate biosynthetic process"/>
    <property type="evidence" value="ECO:0007669"/>
    <property type="project" value="UniProtKB-UniRule"/>
</dbReference>
<dbReference type="KEGG" id="lsu:A6B45_08575"/>
<keyword evidence="4 7" id="KW-0289">Folate biosynthesis</keyword>
<protein>
    <recommendedName>
        <fullName evidence="7">7,8-dihydroneopterin aldolase</fullName>
        <ecNumber evidence="7">4.1.2.25</ecNumber>
    </recommendedName>
</protein>
<evidence type="ECO:0000313" key="10">
    <source>
        <dbReference type="EMBL" id="SPE09529.1"/>
    </source>
</evidence>
<evidence type="ECO:0000313" key="11">
    <source>
        <dbReference type="Proteomes" id="UP000237923"/>
    </source>
</evidence>
<keyword evidence="12" id="KW-1185">Reference proteome</keyword>
<gene>
    <name evidence="10" type="primary">folB</name>
    <name evidence="9" type="ORF">LES8486_01552</name>
    <name evidence="10" type="ORF">LES9216_01699</name>
</gene>
<feature type="domain" description="Dihydroneopterin aldolase/epimerase" evidence="8">
    <location>
        <begin position="4"/>
        <end position="117"/>
    </location>
</feature>
<sequence length="128" mass="14338">MGTIHLPNMRFYTYNGVFAAEKQLGQPLSIDVMVTYPIETAVHDDDLNTTISYVDIYQEVEKKVTSTQVNLIESLANDILFDLLKHFELAEKVVVSVKKHAIPLPGIYDPFVITVSGTQGDLLKRGQI</sequence>
<comment type="similarity">
    <text evidence="3 7">Belongs to the DHNA family.</text>
</comment>
<evidence type="ECO:0000256" key="4">
    <source>
        <dbReference type="ARBA" id="ARBA00022909"/>
    </source>
</evidence>
<dbReference type="EMBL" id="OKQR01000003">
    <property type="protein sequence ID" value="SPD94102.1"/>
    <property type="molecule type" value="Genomic_DNA"/>
</dbReference>
<dbReference type="GeneID" id="99674849"/>
<comment type="catalytic activity">
    <reaction evidence="1 7">
        <text>7,8-dihydroneopterin = 6-hydroxymethyl-7,8-dihydropterin + glycolaldehyde</text>
        <dbReference type="Rhea" id="RHEA:10540"/>
        <dbReference type="ChEBI" id="CHEBI:17001"/>
        <dbReference type="ChEBI" id="CHEBI:17071"/>
        <dbReference type="ChEBI" id="CHEBI:44841"/>
        <dbReference type="EC" id="4.1.2.25"/>
    </reaction>
</comment>
<comment type="pathway">
    <text evidence="2 7">Cofactor biosynthesis; tetrahydrofolate biosynthesis; 2-amino-4-hydroxy-6-hydroxymethyl-7,8-dihydropteridine diphosphate from 7,8-dihydroneopterin triphosphate: step 3/4.</text>
</comment>
<dbReference type="GO" id="GO:0005737">
    <property type="term" value="C:cytoplasm"/>
    <property type="evidence" value="ECO:0007669"/>
    <property type="project" value="TreeGrafter"/>
</dbReference>
<dbReference type="Proteomes" id="UP000237923">
    <property type="component" value="Unassembled WGS sequence"/>
</dbReference>
<dbReference type="PANTHER" id="PTHR42844">
    <property type="entry name" value="DIHYDRONEOPTERIN ALDOLASE 1-RELATED"/>
    <property type="match status" value="1"/>
</dbReference>
<keyword evidence="5 7" id="KW-0456">Lyase</keyword>
<evidence type="ECO:0000256" key="3">
    <source>
        <dbReference type="ARBA" id="ARBA00005708"/>
    </source>
</evidence>
<evidence type="ECO:0000256" key="5">
    <source>
        <dbReference type="ARBA" id="ARBA00023239"/>
    </source>
</evidence>
<reference evidence="10 11" key="1">
    <citation type="submission" date="2018-02" db="EMBL/GenBank/DDBJ databases">
        <authorList>
            <person name="Cohen D.B."/>
            <person name="Kent A.D."/>
        </authorList>
    </citation>
    <scope>NUCLEOTIDE SEQUENCE [LARGE SCALE GENOMIC DNA]</scope>
    <source>
        <strain evidence="10 11">CECT 9216</strain>
    </source>
</reference>
<comment type="function">
    <text evidence="6 7">Catalyzes the conversion of 7,8-dihydroneopterin to 6-hydroxymethyl-7,8-dihydropterin.</text>
</comment>
<dbReference type="SMART" id="SM00905">
    <property type="entry name" value="FolB"/>
    <property type="match status" value="1"/>
</dbReference>
<organism evidence="10 11">
    <name type="scientific">Leuconostoc suionicum</name>
    <dbReference type="NCBI Taxonomy" id="1511761"/>
    <lineage>
        <taxon>Bacteria</taxon>
        <taxon>Bacillati</taxon>
        <taxon>Bacillota</taxon>
        <taxon>Bacilli</taxon>
        <taxon>Lactobacillales</taxon>
        <taxon>Lactobacillaceae</taxon>
        <taxon>Leuconostoc</taxon>
    </lineage>
</organism>
<dbReference type="NCBIfam" id="TIGR00525">
    <property type="entry name" value="folB"/>
    <property type="match status" value="1"/>
</dbReference>
<dbReference type="NCBIfam" id="TIGR00526">
    <property type="entry name" value="folB_dom"/>
    <property type="match status" value="1"/>
</dbReference>
<dbReference type="AlphaFoldDB" id="A0A2N9KGE7"/>
<dbReference type="Pfam" id="PF02152">
    <property type="entry name" value="FolB"/>
    <property type="match status" value="1"/>
</dbReference>
<evidence type="ECO:0000259" key="8">
    <source>
        <dbReference type="SMART" id="SM00905"/>
    </source>
</evidence>
<dbReference type="EC" id="4.1.2.25" evidence="7"/>
<dbReference type="PANTHER" id="PTHR42844:SF1">
    <property type="entry name" value="DIHYDRONEOPTERIN ALDOLASE 1-RELATED"/>
    <property type="match status" value="1"/>
</dbReference>
<reference evidence="9 12" key="2">
    <citation type="submission" date="2018-02" db="EMBL/GenBank/DDBJ databases">
        <authorList>
            <person name="Rodrigo-Torres L."/>
            <person name="Arahal R. D."/>
            <person name="Lucena T."/>
        </authorList>
    </citation>
    <scope>NUCLEOTIDE SEQUENCE [LARGE SCALE GENOMIC DNA]</scope>
    <source>
        <strain evidence="9 12">CECT 8486</strain>
    </source>
</reference>
<dbReference type="UniPathway" id="UPA00077">
    <property type="reaction ID" value="UER00154"/>
</dbReference>
<dbReference type="Gene3D" id="3.30.1130.10">
    <property type="match status" value="1"/>
</dbReference>
<evidence type="ECO:0000313" key="9">
    <source>
        <dbReference type="EMBL" id="SPD94102.1"/>
    </source>
</evidence>
<evidence type="ECO:0000256" key="1">
    <source>
        <dbReference type="ARBA" id="ARBA00001353"/>
    </source>
</evidence>
<dbReference type="InterPro" id="IPR006156">
    <property type="entry name" value="Dihydroneopterin_aldolase"/>
</dbReference>
<dbReference type="InterPro" id="IPR006157">
    <property type="entry name" value="FolB_dom"/>
</dbReference>
<evidence type="ECO:0000256" key="2">
    <source>
        <dbReference type="ARBA" id="ARBA00005013"/>
    </source>
</evidence>
<dbReference type="GO" id="GO:0046656">
    <property type="term" value="P:folic acid biosynthetic process"/>
    <property type="evidence" value="ECO:0007669"/>
    <property type="project" value="UniProtKB-UniRule"/>
</dbReference>
<proteinExistence type="inferred from homology"/>